<reference evidence="1" key="1">
    <citation type="journal article" date="2015" name="Nature">
        <title>Complex archaea that bridge the gap between prokaryotes and eukaryotes.</title>
        <authorList>
            <person name="Spang A."/>
            <person name="Saw J.H."/>
            <person name="Jorgensen S.L."/>
            <person name="Zaremba-Niedzwiedzka K."/>
            <person name="Martijn J."/>
            <person name="Lind A.E."/>
            <person name="van Eijk R."/>
            <person name="Schleper C."/>
            <person name="Guy L."/>
            <person name="Ettema T.J."/>
        </authorList>
    </citation>
    <scope>NUCLEOTIDE SEQUENCE</scope>
</reference>
<name>A0A0F9WLH4_9ZZZZ</name>
<organism evidence="1">
    <name type="scientific">marine sediment metagenome</name>
    <dbReference type="NCBI Taxonomy" id="412755"/>
    <lineage>
        <taxon>unclassified sequences</taxon>
        <taxon>metagenomes</taxon>
        <taxon>ecological metagenomes</taxon>
    </lineage>
</organism>
<dbReference type="EMBL" id="LAZR01000143">
    <property type="protein sequence ID" value="KKN86881.1"/>
    <property type="molecule type" value="Genomic_DNA"/>
</dbReference>
<accession>A0A0F9WLH4</accession>
<gene>
    <name evidence="1" type="ORF">LCGC14_0264430</name>
</gene>
<dbReference type="AlphaFoldDB" id="A0A0F9WLH4"/>
<protein>
    <submittedName>
        <fullName evidence="1">Uncharacterized protein</fullName>
    </submittedName>
</protein>
<comment type="caution">
    <text evidence="1">The sequence shown here is derived from an EMBL/GenBank/DDBJ whole genome shotgun (WGS) entry which is preliminary data.</text>
</comment>
<sequence>MSLSGATGDVHLTAWGPHGAVWIQMWVADGTSNIAPSGTSVTCAICGVEQHDELLKYSLDEFADIWEDLADR</sequence>
<evidence type="ECO:0000313" key="1">
    <source>
        <dbReference type="EMBL" id="KKN86881.1"/>
    </source>
</evidence>
<proteinExistence type="predicted"/>